<protein>
    <submittedName>
        <fullName evidence="1">Uncharacterized protein</fullName>
    </submittedName>
</protein>
<proteinExistence type="predicted"/>
<dbReference type="Proteomes" id="UP000054560">
    <property type="component" value="Unassembled WGS sequence"/>
</dbReference>
<evidence type="ECO:0000313" key="1">
    <source>
        <dbReference type="EMBL" id="KNC82272.1"/>
    </source>
</evidence>
<dbReference type="RefSeq" id="XP_014156174.1">
    <property type="nucleotide sequence ID" value="XM_014300699.1"/>
</dbReference>
<dbReference type="GeneID" id="25905948"/>
<name>A0A0L0FZK6_9EUKA</name>
<dbReference type="EMBL" id="KQ241943">
    <property type="protein sequence ID" value="KNC82272.1"/>
    <property type="molecule type" value="Genomic_DNA"/>
</dbReference>
<reference evidence="1 2" key="1">
    <citation type="submission" date="2011-02" db="EMBL/GenBank/DDBJ databases">
        <title>The Genome Sequence of Sphaeroforma arctica JP610.</title>
        <authorList>
            <consortium name="The Broad Institute Genome Sequencing Platform"/>
            <person name="Russ C."/>
            <person name="Cuomo C."/>
            <person name="Young S.K."/>
            <person name="Zeng Q."/>
            <person name="Gargeya S."/>
            <person name="Alvarado L."/>
            <person name="Berlin A."/>
            <person name="Chapman S.B."/>
            <person name="Chen Z."/>
            <person name="Freedman E."/>
            <person name="Gellesch M."/>
            <person name="Goldberg J."/>
            <person name="Griggs A."/>
            <person name="Gujja S."/>
            <person name="Heilman E."/>
            <person name="Heiman D."/>
            <person name="Howarth C."/>
            <person name="Mehta T."/>
            <person name="Neiman D."/>
            <person name="Pearson M."/>
            <person name="Roberts A."/>
            <person name="Saif S."/>
            <person name="Shea T."/>
            <person name="Shenoy N."/>
            <person name="Sisk P."/>
            <person name="Stolte C."/>
            <person name="Sykes S."/>
            <person name="White J."/>
            <person name="Yandava C."/>
            <person name="Burger G."/>
            <person name="Gray M.W."/>
            <person name="Holland P.W.H."/>
            <person name="King N."/>
            <person name="Lang F.B.F."/>
            <person name="Roger A.J."/>
            <person name="Ruiz-Trillo I."/>
            <person name="Haas B."/>
            <person name="Nusbaum C."/>
            <person name="Birren B."/>
        </authorList>
    </citation>
    <scope>NUCLEOTIDE SEQUENCE [LARGE SCALE GENOMIC DNA]</scope>
    <source>
        <strain evidence="1 2">JP610</strain>
    </source>
</reference>
<accession>A0A0L0FZK6</accession>
<keyword evidence="2" id="KW-1185">Reference proteome</keyword>
<dbReference type="AlphaFoldDB" id="A0A0L0FZK6"/>
<evidence type="ECO:0000313" key="2">
    <source>
        <dbReference type="Proteomes" id="UP000054560"/>
    </source>
</evidence>
<organism evidence="1 2">
    <name type="scientific">Sphaeroforma arctica JP610</name>
    <dbReference type="NCBI Taxonomy" id="667725"/>
    <lineage>
        <taxon>Eukaryota</taxon>
        <taxon>Ichthyosporea</taxon>
        <taxon>Ichthyophonida</taxon>
        <taxon>Sphaeroforma</taxon>
    </lineage>
</organism>
<gene>
    <name evidence="1" type="ORF">SARC_05444</name>
</gene>
<sequence length="121" mass="13861">MLCRMVTRFARALGTTRGRSRFGSRLTEGTTNRFRAKGRKTVMEAGFALGHVERRLDSGRIQAEVKRNPPCDEVYSPTILPVSNRELSALPVESIRRGDQRNVLFPFGLEREQRMKVNLKR</sequence>